<dbReference type="Proteomes" id="UP000199623">
    <property type="component" value="Unassembled WGS sequence"/>
</dbReference>
<sequence>MAVVLFGLRDVTVAKGTRMGKPVVIAPYITQWTAEQDLSPRPVLGPDGIGYASELTSDRDDHGVLWHQVSERRGAGKPEFGKVHPARQRRAMAELLCQVCAGPADRTPDGVLWLLRDFQGDWPGWPEGMGSVEPPVCAHCVATSVRRCPALQRGAVAVRAREFPIAGVRGTVYRQGLLGPALAGVANLPYEDPARRWMVAAAQIRELRRCTVIPVGDLL</sequence>
<accession>A0A1G7YTH1</accession>
<dbReference type="RefSeq" id="WP_218133938.1">
    <property type="nucleotide sequence ID" value="NZ_FNCC01000014.1"/>
</dbReference>
<evidence type="ECO:0000313" key="2">
    <source>
        <dbReference type="Proteomes" id="UP000199623"/>
    </source>
</evidence>
<reference evidence="2" key="1">
    <citation type="submission" date="2016-10" db="EMBL/GenBank/DDBJ databases">
        <authorList>
            <person name="Varghese N."/>
            <person name="Submissions S."/>
        </authorList>
    </citation>
    <scope>NUCLEOTIDE SEQUENCE [LARGE SCALE GENOMIC DNA]</scope>
    <source>
        <strain evidence="2">CGMCC 4.3506</strain>
    </source>
</reference>
<gene>
    <name evidence="1" type="ORF">SAMN05216553_114125</name>
</gene>
<dbReference type="EMBL" id="FNCC01000014">
    <property type="protein sequence ID" value="SDG99499.1"/>
    <property type="molecule type" value="Genomic_DNA"/>
</dbReference>
<proteinExistence type="predicted"/>
<evidence type="ECO:0000313" key="1">
    <source>
        <dbReference type="EMBL" id="SDG99499.1"/>
    </source>
</evidence>
<dbReference type="STRING" id="200378.SAMN05216553_114125"/>
<organism evidence="1 2">
    <name type="scientific">Lentzea fradiae</name>
    <dbReference type="NCBI Taxonomy" id="200378"/>
    <lineage>
        <taxon>Bacteria</taxon>
        <taxon>Bacillati</taxon>
        <taxon>Actinomycetota</taxon>
        <taxon>Actinomycetes</taxon>
        <taxon>Pseudonocardiales</taxon>
        <taxon>Pseudonocardiaceae</taxon>
        <taxon>Lentzea</taxon>
    </lineage>
</organism>
<keyword evidence="2" id="KW-1185">Reference proteome</keyword>
<protein>
    <submittedName>
        <fullName evidence="1">Uncharacterized protein</fullName>
    </submittedName>
</protein>
<dbReference type="AlphaFoldDB" id="A0A1G7YTH1"/>
<name>A0A1G7YTH1_9PSEU</name>